<evidence type="ECO:0000313" key="3">
    <source>
        <dbReference type="Proteomes" id="UP000446866"/>
    </source>
</evidence>
<dbReference type="Proteomes" id="UP000446866">
    <property type="component" value="Unassembled WGS sequence"/>
</dbReference>
<accession>A0A845QK88</accession>
<keyword evidence="3" id="KW-1185">Reference proteome</keyword>
<evidence type="ECO:0008006" key="4">
    <source>
        <dbReference type="Google" id="ProtNLM"/>
    </source>
</evidence>
<feature type="signal peptide" evidence="1">
    <location>
        <begin position="1"/>
        <end position="17"/>
    </location>
</feature>
<evidence type="ECO:0000256" key="1">
    <source>
        <dbReference type="SAM" id="SignalP"/>
    </source>
</evidence>
<proteinExistence type="predicted"/>
<comment type="caution">
    <text evidence="2">The sequence shown here is derived from an EMBL/GenBank/DDBJ whole genome shotgun (WGS) entry which is preliminary data.</text>
</comment>
<keyword evidence="1" id="KW-0732">Signal</keyword>
<organism evidence="2 3">
    <name type="scientific">Anaerotruncus colihominis</name>
    <dbReference type="NCBI Taxonomy" id="169435"/>
    <lineage>
        <taxon>Bacteria</taxon>
        <taxon>Bacillati</taxon>
        <taxon>Bacillota</taxon>
        <taxon>Clostridia</taxon>
        <taxon>Eubacteriales</taxon>
        <taxon>Oscillospiraceae</taxon>
        <taxon>Anaerotruncus</taxon>
    </lineage>
</organism>
<gene>
    <name evidence="2" type="ORF">D0435_07540</name>
</gene>
<name>A0A845QK88_9FIRM</name>
<sequence length="182" mass="20037">MAAISCVVIVCAGTFSAMNLLVPDAAIAGKNGPVTMEDGNSTIVKNNAEDPGANLGGDTMIETEWDKVATVKKNYPDLLIPGYVPEGYEFKELRVEVTELVQNYIYVYEKGESTFRITQTDDTDLKMIPNYNRTFNTTQGIKIMMKEDEEKSAHFLIEESLCTIGGALSDEEYSAIADGLER</sequence>
<feature type="chain" id="PRO_5038540162" description="DUF4367 domain-containing protein" evidence="1">
    <location>
        <begin position="18"/>
        <end position="182"/>
    </location>
</feature>
<reference evidence="2 3" key="1">
    <citation type="submission" date="2018-08" db="EMBL/GenBank/DDBJ databases">
        <title>Murine metabolic-syndrome-specific gut microbial biobank.</title>
        <authorList>
            <person name="Liu C."/>
        </authorList>
    </citation>
    <scope>NUCLEOTIDE SEQUENCE [LARGE SCALE GENOMIC DNA]</scope>
    <source>
        <strain evidence="2 3">28</strain>
    </source>
</reference>
<protein>
    <recommendedName>
        <fullName evidence="4">DUF4367 domain-containing protein</fullName>
    </recommendedName>
</protein>
<dbReference type="EMBL" id="QXWK01000012">
    <property type="protein sequence ID" value="NBH61501.1"/>
    <property type="molecule type" value="Genomic_DNA"/>
</dbReference>
<evidence type="ECO:0000313" key="2">
    <source>
        <dbReference type="EMBL" id="NBH61501.1"/>
    </source>
</evidence>
<dbReference type="AlphaFoldDB" id="A0A845QK88"/>